<comment type="subcellular location">
    <subcellularLocation>
        <location evidence="4">Cytoplasm</location>
    </subcellularLocation>
</comment>
<sequence length="190" mass="19580">MASASPRRRDLLALIGLVPDQIVAADLDESPLKDETPAQLALRLAVSKAQAVASSTPGFVLAADTVVCVGRRVLDKAETTEDVAACLKLLSGRGHRVYTGVAVVNPTGKLSSRLVETRISFKRLSAADTAAYLVSGEGIGKAGGYAIQGLAGAFVTHLVGSYTGVMGLPLYETRCLLEGSGLLEGAGLKA</sequence>
<evidence type="ECO:0000313" key="6">
    <source>
        <dbReference type="Proteomes" id="UP000017837"/>
    </source>
</evidence>
<feature type="site" description="Important for substrate specificity" evidence="4">
    <location>
        <position position="148"/>
    </location>
</feature>
<dbReference type="SUPFAM" id="SSF52972">
    <property type="entry name" value="ITPase-like"/>
    <property type="match status" value="1"/>
</dbReference>
<dbReference type="PANTHER" id="PTHR43213">
    <property type="entry name" value="BIFUNCTIONAL DTTP/UTP PYROPHOSPHATASE/METHYLTRANSFERASE PROTEIN-RELATED"/>
    <property type="match status" value="1"/>
</dbReference>
<gene>
    <name evidence="5" type="ORF">ABENE_13535</name>
</gene>
<evidence type="ECO:0000256" key="2">
    <source>
        <dbReference type="ARBA" id="ARBA00022801"/>
    </source>
</evidence>
<evidence type="ECO:0000256" key="3">
    <source>
        <dbReference type="ARBA" id="ARBA00023080"/>
    </source>
</evidence>
<keyword evidence="2 4" id="KW-0378">Hydrolase</keyword>
<comment type="catalytic activity">
    <reaction evidence="4">
        <text>dTTP + H2O = dTMP + diphosphate + H(+)</text>
        <dbReference type="Rhea" id="RHEA:28534"/>
        <dbReference type="ChEBI" id="CHEBI:15377"/>
        <dbReference type="ChEBI" id="CHEBI:15378"/>
        <dbReference type="ChEBI" id="CHEBI:33019"/>
        <dbReference type="ChEBI" id="CHEBI:37568"/>
        <dbReference type="ChEBI" id="CHEBI:63528"/>
        <dbReference type="EC" id="3.6.1.9"/>
    </reaction>
</comment>
<dbReference type="NCBIfam" id="TIGR00172">
    <property type="entry name" value="maf"/>
    <property type="match status" value="1"/>
</dbReference>
<comment type="caution">
    <text evidence="4">Lacks conserved residue(s) required for the propagation of feature annotation.</text>
</comment>
<accession>V4PND6</accession>
<comment type="function">
    <text evidence="4">Nucleoside triphosphate pyrophosphatase that hydrolyzes dTTP and UTP. May have a dual role in cell division arrest and in preventing the incorporation of modified nucleotides into cellular nucleic acids.</text>
</comment>
<keyword evidence="4" id="KW-0963">Cytoplasm</keyword>
<dbReference type="EC" id="3.6.1.9" evidence="4"/>
<dbReference type="EMBL" id="AWGB01000028">
    <property type="protein sequence ID" value="ESQ89761.1"/>
    <property type="molecule type" value="Genomic_DNA"/>
</dbReference>
<evidence type="ECO:0000256" key="1">
    <source>
        <dbReference type="ARBA" id="ARBA00001968"/>
    </source>
</evidence>
<dbReference type="GO" id="GO:0036221">
    <property type="term" value="F:UTP diphosphatase activity"/>
    <property type="evidence" value="ECO:0007669"/>
    <property type="project" value="RHEA"/>
</dbReference>
<comment type="caution">
    <text evidence="5">The sequence shown here is derived from an EMBL/GenBank/DDBJ whole genome shotgun (WGS) entry which is preliminary data.</text>
</comment>
<organism evidence="5 6">
    <name type="scientific">Asticcacaulis benevestitus DSM 16100 = ATCC BAA-896</name>
    <dbReference type="NCBI Taxonomy" id="1121022"/>
    <lineage>
        <taxon>Bacteria</taxon>
        <taxon>Pseudomonadati</taxon>
        <taxon>Pseudomonadota</taxon>
        <taxon>Alphaproteobacteria</taxon>
        <taxon>Caulobacterales</taxon>
        <taxon>Caulobacteraceae</taxon>
        <taxon>Asticcacaulis</taxon>
    </lineage>
</organism>
<feature type="active site" description="Proton acceptor" evidence="4">
    <location>
        <position position="64"/>
    </location>
</feature>
<keyword evidence="6" id="KW-1185">Reference proteome</keyword>
<reference evidence="5 6" key="1">
    <citation type="journal article" date="2014" name="Nature">
        <title>Sequential evolution of bacterial morphology by co-option of a developmental regulator.</title>
        <authorList>
            <person name="Jiang C."/>
            <person name="Brown P.J."/>
            <person name="Ducret A."/>
            <person name="Brun Y.V."/>
        </authorList>
    </citation>
    <scope>NUCLEOTIDE SEQUENCE [LARGE SCALE GENOMIC DNA]</scope>
    <source>
        <strain evidence="5 6">DSM 16100</strain>
    </source>
</reference>
<proteinExistence type="inferred from homology"/>
<dbReference type="GO" id="GO:0036218">
    <property type="term" value="F:dTTP diphosphatase activity"/>
    <property type="evidence" value="ECO:0007669"/>
    <property type="project" value="RHEA"/>
</dbReference>
<name>V4PND6_9CAUL</name>
<dbReference type="InterPro" id="IPR029001">
    <property type="entry name" value="ITPase-like_fam"/>
</dbReference>
<dbReference type="GO" id="GO:0005737">
    <property type="term" value="C:cytoplasm"/>
    <property type="evidence" value="ECO:0007669"/>
    <property type="project" value="UniProtKB-SubCell"/>
</dbReference>
<dbReference type="PATRIC" id="fig|1121022.4.peg.2750"/>
<comment type="catalytic activity">
    <reaction evidence="4">
        <text>UTP + H2O = UMP + diphosphate + H(+)</text>
        <dbReference type="Rhea" id="RHEA:29395"/>
        <dbReference type="ChEBI" id="CHEBI:15377"/>
        <dbReference type="ChEBI" id="CHEBI:15378"/>
        <dbReference type="ChEBI" id="CHEBI:33019"/>
        <dbReference type="ChEBI" id="CHEBI:46398"/>
        <dbReference type="ChEBI" id="CHEBI:57865"/>
        <dbReference type="EC" id="3.6.1.9"/>
    </reaction>
</comment>
<dbReference type="HAMAP" id="MF_00528">
    <property type="entry name" value="Maf"/>
    <property type="match status" value="1"/>
</dbReference>
<dbReference type="eggNOG" id="COG0424">
    <property type="taxonomic scope" value="Bacteria"/>
</dbReference>
<feature type="site" description="Important for substrate specificity" evidence="4">
    <location>
        <position position="7"/>
    </location>
</feature>
<dbReference type="Proteomes" id="UP000017837">
    <property type="component" value="Unassembled WGS sequence"/>
</dbReference>
<dbReference type="PIRSF" id="PIRSF006305">
    <property type="entry name" value="Maf"/>
    <property type="match status" value="1"/>
</dbReference>
<protein>
    <recommendedName>
        <fullName evidence="4">dTTP/UTP pyrophosphatase</fullName>
        <shortName evidence="4">dTTPase/UTPase</shortName>
        <ecNumber evidence="4">3.6.1.9</ecNumber>
    </recommendedName>
    <alternativeName>
        <fullName evidence="4">Nucleoside triphosphate pyrophosphatase</fullName>
    </alternativeName>
    <alternativeName>
        <fullName evidence="4">Nucleotide pyrophosphatase</fullName>
        <shortName evidence="4">Nucleotide PPase</shortName>
    </alternativeName>
</protein>
<dbReference type="GO" id="GO:0009117">
    <property type="term" value="P:nucleotide metabolic process"/>
    <property type="evidence" value="ECO:0007669"/>
    <property type="project" value="UniProtKB-KW"/>
</dbReference>
<keyword evidence="3 4" id="KW-0546">Nucleotide metabolism</keyword>
<feature type="site" description="Important for substrate specificity" evidence="4">
    <location>
        <position position="65"/>
    </location>
</feature>
<evidence type="ECO:0000313" key="5">
    <source>
        <dbReference type="EMBL" id="ESQ89761.1"/>
    </source>
</evidence>
<dbReference type="AlphaFoldDB" id="V4PND6"/>
<comment type="similarity">
    <text evidence="4">Belongs to the Maf family. YhdE subfamily.</text>
</comment>
<evidence type="ECO:0000256" key="4">
    <source>
        <dbReference type="HAMAP-Rule" id="MF_00528"/>
    </source>
</evidence>
<dbReference type="Gene3D" id="3.90.950.10">
    <property type="match status" value="1"/>
</dbReference>
<dbReference type="Pfam" id="PF02545">
    <property type="entry name" value="Maf"/>
    <property type="match status" value="1"/>
</dbReference>
<dbReference type="STRING" id="1121022.GCA_000376105_01942"/>
<dbReference type="InterPro" id="IPR003697">
    <property type="entry name" value="Maf-like"/>
</dbReference>
<comment type="cofactor">
    <cofactor evidence="1 4">
        <name>a divalent metal cation</name>
        <dbReference type="ChEBI" id="CHEBI:60240"/>
    </cofactor>
</comment>
<dbReference type="CDD" id="cd00555">
    <property type="entry name" value="Maf"/>
    <property type="match status" value="1"/>
</dbReference>
<dbReference type="PANTHER" id="PTHR43213:SF5">
    <property type="entry name" value="BIFUNCTIONAL DTTP_UTP PYROPHOSPHATASE_METHYLTRANSFERASE PROTEIN-RELATED"/>
    <property type="match status" value="1"/>
</dbReference>